<keyword evidence="9" id="KW-1185">Reference proteome</keyword>
<name>J0YQR7_9HYPH</name>
<evidence type="ECO:0000256" key="2">
    <source>
        <dbReference type="ARBA" id="ARBA00022980"/>
    </source>
</evidence>
<dbReference type="eggNOG" id="COG0200">
    <property type="taxonomic scope" value="Bacteria"/>
</dbReference>
<organism evidence="8 9">
    <name type="scientific">Candidatus Bartonella washoeensis Sb944nv</name>
    <dbReference type="NCBI Taxonomy" id="1094563"/>
    <lineage>
        <taxon>Bacteria</taxon>
        <taxon>Pseudomonadati</taxon>
        <taxon>Pseudomonadota</taxon>
        <taxon>Alphaproteobacteria</taxon>
        <taxon>Hyphomicrobiales</taxon>
        <taxon>Bartonellaceae</taxon>
        <taxon>Bartonella</taxon>
    </lineage>
</organism>
<dbReference type="HAMAP" id="MF_01341">
    <property type="entry name" value="Ribosomal_uL15"/>
    <property type="match status" value="1"/>
</dbReference>
<dbReference type="Pfam" id="PF00828">
    <property type="entry name" value="Ribosomal_L27A"/>
    <property type="match status" value="1"/>
</dbReference>
<evidence type="ECO:0000259" key="7">
    <source>
        <dbReference type="Pfam" id="PF00828"/>
    </source>
</evidence>
<comment type="similarity">
    <text evidence="1 4 5">Belongs to the universal ribosomal protein uL15 family.</text>
</comment>
<dbReference type="RefSeq" id="WP_006924693.1">
    <property type="nucleotide sequence ID" value="NZ_JH725026.1"/>
</dbReference>
<dbReference type="PANTHER" id="PTHR12934">
    <property type="entry name" value="50S RIBOSOMAL PROTEIN L15"/>
    <property type="match status" value="1"/>
</dbReference>
<dbReference type="Gene3D" id="3.100.10.10">
    <property type="match status" value="1"/>
</dbReference>
<keyword evidence="4" id="KW-0694">RNA-binding</keyword>
<sequence>MKLNELSDCEGATKNRKRVGRGIGSGTGKTGGRGVKGQASRSGVSLNGFEGGQMPIYRRLPKRGFRNFFAKSYNEVSLRRIQLAVDAGKLDIEKPVDMIALKEAAIIRRLKDGVRLLSDGELKAKITFHVSYASKAARIKIEKAGGQVIFPEVVQ</sequence>
<dbReference type="GO" id="GO:0022625">
    <property type="term" value="C:cytosolic large ribosomal subunit"/>
    <property type="evidence" value="ECO:0007669"/>
    <property type="project" value="TreeGrafter"/>
</dbReference>
<accession>J0YQR7</accession>
<feature type="domain" description="Large ribosomal subunit protein uL15/eL18" evidence="7">
    <location>
        <begin position="75"/>
        <end position="148"/>
    </location>
</feature>
<feature type="region of interest" description="Disordered" evidence="6">
    <location>
        <begin position="1"/>
        <end position="42"/>
    </location>
</feature>
<dbReference type="NCBIfam" id="TIGR01071">
    <property type="entry name" value="rplO_bact"/>
    <property type="match status" value="1"/>
</dbReference>
<evidence type="ECO:0000313" key="9">
    <source>
        <dbReference type="Proteomes" id="UP000008947"/>
    </source>
</evidence>
<dbReference type="PATRIC" id="fig|1094563.3.peg.1839"/>
<dbReference type="GO" id="GO:0006412">
    <property type="term" value="P:translation"/>
    <property type="evidence" value="ECO:0007669"/>
    <property type="project" value="UniProtKB-UniRule"/>
</dbReference>
<dbReference type="InterPro" id="IPR001196">
    <property type="entry name" value="Ribosomal_uL15_CS"/>
</dbReference>
<dbReference type="InterPro" id="IPR036227">
    <property type="entry name" value="Ribosomal_uL15/eL18_sf"/>
</dbReference>
<dbReference type="PANTHER" id="PTHR12934:SF11">
    <property type="entry name" value="LARGE RIBOSOMAL SUBUNIT PROTEIN UL15M"/>
    <property type="match status" value="1"/>
</dbReference>
<dbReference type="GO" id="GO:0019843">
    <property type="term" value="F:rRNA binding"/>
    <property type="evidence" value="ECO:0007669"/>
    <property type="project" value="UniProtKB-UniRule"/>
</dbReference>
<evidence type="ECO:0000256" key="6">
    <source>
        <dbReference type="SAM" id="MobiDB-lite"/>
    </source>
</evidence>
<keyword evidence="4" id="KW-0699">rRNA-binding</keyword>
<dbReference type="InterPro" id="IPR021131">
    <property type="entry name" value="Ribosomal_uL15/eL18"/>
</dbReference>
<dbReference type="GO" id="GO:0003735">
    <property type="term" value="F:structural constituent of ribosome"/>
    <property type="evidence" value="ECO:0007669"/>
    <property type="project" value="InterPro"/>
</dbReference>
<dbReference type="HOGENOM" id="CLU_055188_4_0_5"/>
<evidence type="ECO:0000256" key="3">
    <source>
        <dbReference type="ARBA" id="ARBA00023274"/>
    </source>
</evidence>
<keyword evidence="3 4" id="KW-0687">Ribonucleoprotein</keyword>
<dbReference type="EMBL" id="AILU01000051">
    <property type="protein sequence ID" value="EJF77103.1"/>
    <property type="molecule type" value="Genomic_DNA"/>
</dbReference>
<protein>
    <recommendedName>
        <fullName evidence="4">Large ribosomal subunit protein uL15</fullName>
    </recommendedName>
</protein>
<dbReference type="InterPro" id="IPR030878">
    <property type="entry name" value="Ribosomal_uL15"/>
</dbReference>
<dbReference type="SUPFAM" id="SSF52080">
    <property type="entry name" value="Ribosomal proteins L15p and L18e"/>
    <property type="match status" value="1"/>
</dbReference>
<dbReference type="PROSITE" id="PS00475">
    <property type="entry name" value="RIBOSOMAL_L15"/>
    <property type="match status" value="1"/>
</dbReference>
<dbReference type="InterPro" id="IPR005749">
    <property type="entry name" value="Ribosomal_uL15_bac-type"/>
</dbReference>
<dbReference type="Proteomes" id="UP000008947">
    <property type="component" value="Unassembled WGS sequence"/>
</dbReference>
<comment type="function">
    <text evidence="4">Binds to the 23S rRNA.</text>
</comment>
<proteinExistence type="inferred from homology"/>
<dbReference type="AlphaFoldDB" id="J0YQR7"/>
<comment type="subunit">
    <text evidence="4">Part of the 50S ribosomal subunit.</text>
</comment>
<comment type="caution">
    <text evidence="8">The sequence shown here is derived from an EMBL/GenBank/DDBJ whole genome shotgun (WGS) entry which is preliminary data.</text>
</comment>
<evidence type="ECO:0000313" key="8">
    <source>
        <dbReference type="EMBL" id="EJF77103.1"/>
    </source>
</evidence>
<evidence type="ECO:0000256" key="5">
    <source>
        <dbReference type="RuleBase" id="RU003888"/>
    </source>
</evidence>
<feature type="compositionally biased region" description="Gly residues" evidence="6">
    <location>
        <begin position="21"/>
        <end position="35"/>
    </location>
</feature>
<keyword evidence="2 4" id="KW-0689">Ribosomal protein</keyword>
<evidence type="ECO:0000256" key="1">
    <source>
        <dbReference type="ARBA" id="ARBA00007320"/>
    </source>
</evidence>
<gene>
    <name evidence="4" type="primary">rplO</name>
    <name evidence="8" type="ORF">MCQ_01607</name>
</gene>
<reference evidence="8 9" key="1">
    <citation type="submission" date="2012-03" db="EMBL/GenBank/DDBJ databases">
        <title>The Genome Sequence of Bartonella washoensis Sb944nv.</title>
        <authorList>
            <consortium name="The Broad Institute Genome Sequencing Platform"/>
            <consortium name="The Broad Institute Genome Sequencing Center for Infectious Disease"/>
            <person name="Feldgarden M."/>
            <person name="Kirby J."/>
            <person name="Kosoy M."/>
            <person name="Birtles R."/>
            <person name="Probert W.S."/>
            <person name="Chiaraviglio L."/>
            <person name="Young S.K."/>
            <person name="Zeng Q."/>
            <person name="Gargeya S."/>
            <person name="Fitzgerald M."/>
            <person name="Haas B."/>
            <person name="Abouelleil A."/>
            <person name="Alvarado L."/>
            <person name="Arachchi H.M."/>
            <person name="Berlin A."/>
            <person name="Chapman S.B."/>
            <person name="Gearin G."/>
            <person name="Goldberg J."/>
            <person name="Griggs A."/>
            <person name="Gujja S."/>
            <person name="Hansen M."/>
            <person name="Heiman D."/>
            <person name="Howarth C."/>
            <person name="Larimer J."/>
            <person name="Lui A."/>
            <person name="MacDonald P.J.P."/>
            <person name="McCowen C."/>
            <person name="Montmayeur A."/>
            <person name="Murphy C."/>
            <person name="Neiman D."/>
            <person name="Pearson M."/>
            <person name="Priest M."/>
            <person name="Roberts A."/>
            <person name="Saif S."/>
            <person name="Shea T."/>
            <person name="Sisk P."/>
            <person name="Stolte C."/>
            <person name="Sykes S."/>
            <person name="Wortman J."/>
            <person name="Nusbaum C."/>
            <person name="Birren B."/>
        </authorList>
    </citation>
    <scope>NUCLEOTIDE SEQUENCE [LARGE SCALE GENOMIC DNA]</scope>
    <source>
        <strain evidence="8 9">Sb944nv</strain>
    </source>
</reference>
<evidence type="ECO:0000256" key="4">
    <source>
        <dbReference type="HAMAP-Rule" id="MF_01341"/>
    </source>
</evidence>